<proteinExistence type="predicted"/>
<reference evidence="2 3" key="1">
    <citation type="submission" date="2020-08" db="EMBL/GenBank/DDBJ databases">
        <title>Bridging the membrane lipid divide: bacteria of the FCB group superphylum have the potential to synthesize archaeal ether lipids.</title>
        <authorList>
            <person name="Villanueva L."/>
            <person name="Von Meijenfeldt F.A.B."/>
            <person name="Westbye A.B."/>
            <person name="Yadav S."/>
            <person name="Hopmans E.C."/>
            <person name="Dutilh B.E."/>
            <person name="Sinninghe Damste J.S."/>
        </authorList>
    </citation>
    <scope>NUCLEOTIDE SEQUENCE [LARGE SCALE GENOMIC DNA]</scope>
    <source>
        <strain evidence="2">NIOZ-UU36</strain>
    </source>
</reference>
<keyword evidence="1" id="KW-0472">Membrane</keyword>
<gene>
    <name evidence="2" type="ORF">H8E29_10790</name>
</gene>
<dbReference type="AlphaFoldDB" id="A0A8J6TIG6"/>
<evidence type="ECO:0000313" key="2">
    <source>
        <dbReference type="EMBL" id="MBC8335745.1"/>
    </source>
</evidence>
<name>A0A8J6TIG6_9CHLR</name>
<feature type="transmembrane region" description="Helical" evidence="1">
    <location>
        <begin position="12"/>
        <end position="32"/>
    </location>
</feature>
<evidence type="ECO:0000256" key="1">
    <source>
        <dbReference type="SAM" id="Phobius"/>
    </source>
</evidence>
<evidence type="ECO:0000313" key="3">
    <source>
        <dbReference type="Proteomes" id="UP000614469"/>
    </source>
</evidence>
<organism evidence="2 3">
    <name type="scientific">Candidatus Desulfolinea nitratireducens</name>
    <dbReference type="NCBI Taxonomy" id="2841698"/>
    <lineage>
        <taxon>Bacteria</taxon>
        <taxon>Bacillati</taxon>
        <taxon>Chloroflexota</taxon>
        <taxon>Anaerolineae</taxon>
        <taxon>Anaerolineales</taxon>
        <taxon>Anaerolineales incertae sedis</taxon>
        <taxon>Candidatus Desulfolinea</taxon>
    </lineage>
</organism>
<keyword evidence="1" id="KW-0812">Transmembrane</keyword>
<comment type="caution">
    <text evidence="2">The sequence shown here is derived from an EMBL/GenBank/DDBJ whole genome shotgun (WGS) entry which is preliminary data.</text>
</comment>
<sequence>MPLNKKYSTLLKGMLIFNILVLALTFGDFLALHDIRNDYVSSDVLEDHDLNMTSLPEWTATKGEWDLVTISFVARSLFLLLNIPLIWMGFKKISADLMPNA</sequence>
<dbReference type="Proteomes" id="UP000614469">
    <property type="component" value="Unassembled WGS sequence"/>
</dbReference>
<dbReference type="EMBL" id="JACNJN010000121">
    <property type="protein sequence ID" value="MBC8335745.1"/>
    <property type="molecule type" value="Genomic_DNA"/>
</dbReference>
<feature type="transmembrane region" description="Helical" evidence="1">
    <location>
        <begin position="67"/>
        <end position="90"/>
    </location>
</feature>
<accession>A0A8J6TIG6</accession>
<keyword evidence="1" id="KW-1133">Transmembrane helix</keyword>
<protein>
    <submittedName>
        <fullName evidence="2">Uncharacterized protein</fullName>
    </submittedName>
</protein>